<evidence type="ECO:0000256" key="4">
    <source>
        <dbReference type="ARBA" id="ARBA00038388"/>
    </source>
</evidence>
<dbReference type="InterPro" id="IPR003593">
    <property type="entry name" value="AAA+_ATPase"/>
</dbReference>
<evidence type="ECO:0000256" key="3">
    <source>
        <dbReference type="ARBA" id="ARBA00022840"/>
    </source>
</evidence>
<organism evidence="5 6">
    <name type="scientific">Campylobacter lari</name>
    <dbReference type="NCBI Taxonomy" id="201"/>
    <lineage>
        <taxon>Bacteria</taxon>
        <taxon>Pseudomonadati</taxon>
        <taxon>Campylobacterota</taxon>
        <taxon>Epsilonproteobacteria</taxon>
        <taxon>Campylobacterales</taxon>
        <taxon>Campylobacteraceae</taxon>
        <taxon>Campylobacter</taxon>
    </lineage>
</organism>
<evidence type="ECO:0000313" key="5">
    <source>
        <dbReference type="EMBL" id="EDP6815221.1"/>
    </source>
</evidence>
<dbReference type="RefSeq" id="WP_039668677.1">
    <property type="nucleotide sequence ID" value="NZ_JAHCYN010000008.1"/>
</dbReference>
<dbReference type="GO" id="GO:0016887">
    <property type="term" value="F:ATP hydrolysis activity"/>
    <property type="evidence" value="ECO:0007669"/>
    <property type="project" value="InterPro"/>
</dbReference>
<dbReference type="InterPro" id="IPR003439">
    <property type="entry name" value="ABC_transporter-like_ATP-bd"/>
</dbReference>
<dbReference type="EMBL" id="AANNSE010000008">
    <property type="protein sequence ID" value="EDP6815221.1"/>
    <property type="molecule type" value="Genomic_DNA"/>
</dbReference>
<dbReference type="GO" id="GO:0098796">
    <property type="term" value="C:membrane protein complex"/>
    <property type="evidence" value="ECO:0007669"/>
    <property type="project" value="UniProtKB-ARBA"/>
</dbReference>
<dbReference type="SMART" id="SM00382">
    <property type="entry name" value="AAA"/>
    <property type="match status" value="1"/>
</dbReference>
<dbReference type="GeneID" id="93005210"/>
<gene>
    <name evidence="5" type="ORF">GL567_06525</name>
</gene>
<sequence length="218" mass="24473">MKNIIKISNLNRNFNEVKALQNINLEVKQGEWLAIMGPSGSGKSTLLNILSLMDTQSSGEYFLDDKEVGNLSEEEKSVIRREKIGLIFQQFHLIPYLNALENVMLAQFYHSSIEQKDAIMALEKVGLSHRFTHLPSQLSGGEQQRLCIARALVNDPEILLADEPTGNLDEANEKNILELFCKLKQDGKTIVLITHNPDLATFADRTIILSHGVMKSEN</sequence>
<dbReference type="Pfam" id="PF00005">
    <property type="entry name" value="ABC_tran"/>
    <property type="match status" value="1"/>
</dbReference>
<dbReference type="GO" id="GO:0022857">
    <property type="term" value="F:transmembrane transporter activity"/>
    <property type="evidence" value="ECO:0007669"/>
    <property type="project" value="UniProtKB-ARBA"/>
</dbReference>
<dbReference type="Gene3D" id="3.40.50.300">
    <property type="entry name" value="P-loop containing nucleotide triphosphate hydrolases"/>
    <property type="match status" value="1"/>
</dbReference>
<comment type="similarity">
    <text evidence="4">Belongs to the ABC transporter superfamily. Macrolide exporter (TC 3.A.1.122) family.</text>
</comment>
<dbReference type="InterPro" id="IPR017911">
    <property type="entry name" value="MacB-like_ATP-bd"/>
</dbReference>
<reference evidence="5 6" key="1">
    <citation type="submission" date="2019-11" db="EMBL/GenBank/DDBJ databases">
        <authorList>
            <consortium name="PulseNet: The National Subtyping Network for Foodborne Disease Surveillance"/>
            <person name="Tarr C.L."/>
            <person name="Trees E."/>
            <person name="Katz L.S."/>
            <person name="Carleton-Romer H.A."/>
            <person name="Stroika S."/>
            <person name="Kucerova Z."/>
            <person name="Roache K.F."/>
            <person name="Sabol A.L."/>
            <person name="Besser J."/>
            <person name="Gerner-Smidt P."/>
        </authorList>
    </citation>
    <scope>NUCLEOTIDE SEQUENCE [LARGE SCALE GENOMIC DNA]</scope>
    <source>
        <strain evidence="5 6">PNUSAC013627</strain>
    </source>
</reference>
<proteinExistence type="inferred from homology"/>
<dbReference type="CDD" id="cd03255">
    <property type="entry name" value="ABC_MJ0796_LolCDE_FtsE"/>
    <property type="match status" value="1"/>
</dbReference>
<comment type="caution">
    <text evidence="5">The sequence shown here is derived from an EMBL/GenBank/DDBJ whole genome shotgun (WGS) entry which is preliminary data.</text>
</comment>
<dbReference type="PANTHER" id="PTHR42798:SF6">
    <property type="entry name" value="CELL DIVISION ATP-BINDING PROTEIN FTSE"/>
    <property type="match status" value="1"/>
</dbReference>
<dbReference type="InterPro" id="IPR027417">
    <property type="entry name" value="P-loop_NTPase"/>
</dbReference>
<dbReference type="InterPro" id="IPR017871">
    <property type="entry name" value="ABC_transporter-like_CS"/>
</dbReference>
<dbReference type="PROSITE" id="PS00211">
    <property type="entry name" value="ABC_TRANSPORTER_1"/>
    <property type="match status" value="1"/>
</dbReference>
<protein>
    <submittedName>
        <fullName evidence="5">ATP-binding cassette domain-containing protein</fullName>
    </submittedName>
</protein>
<dbReference type="PROSITE" id="PS50893">
    <property type="entry name" value="ABC_TRANSPORTER_2"/>
    <property type="match status" value="1"/>
</dbReference>
<dbReference type="SUPFAM" id="SSF52540">
    <property type="entry name" value="P-loop containing nucleoside triphosphate hydrolases"/>
    <property type="match status" value="1"/>
</dbReference>
<dbReference type="Proteomes" id="UP000471322">
    <property type="component" value="Unassembled WGS sequence"/>
</dbReference>
<keyword evidence="3 5" id="KW-0067">ATP-binding</keyword>
<name>A0A5L4XEY0_CAMLA</name>
<keyword evidence="1" id="KW-0813">Transport</keyword>
<dbReference type="FunFam" id="3.40.50.300:FF:000032">
    <property type="entry name" value="Export ABC transporter ATP-binding protein"/>
    <property type="match status" value="1"/>
</dbReference>
<dbReference type="PANTHER" id="PTHR42798">
    <property type="entry name" value="LIPOPROTEIN-RELEASING SYSTEM ATP-BINDING PROTEIN LOLD"/>
    <property type="match status" value="1"/>
</dbReference>
<evidence type="ECO:0000256" key="2">
    <source>
        <dbReference type="ARBA" id="ARBA00022741"/>
    </source>
</evidence>
<dbReference type="GO" id="GO:0005524">
    <property type="term" value="F:ATP binding"/>
    <property type="evidence" value="ECO:0007669"/>
    <property type="project" value="UniProtKB-KW"/>
</dbReference>
<keyword evidence="2" id="KW-0547">Nucleotide-binding</keyword>
<evidence type="ECO:0000313" key="6">
    <source>
        <dbReference type="Proteomes" id="UP000471322"/>
    </source>
</evidence>
<accession>A0A5L4XEY0</accession>
<dbReference type="AlphaFoldDB" id="A0A5L4XEY0"/>
<evidence type="ECO:0000256" key="1">
    <source>
        <dbReference type="ARBA" id="ARBA00022448"/>
    </source>
</evidence>